<reference evidence="3" key="1">
    <citation type="journal article" date="2006" name="PLoS Biol.">
        <title>Macronuclear genome sequence of the ciliate Tetrahymena thermophila, a model eukaryote.</title>
        <authorList>
            <person name="Eisen J.A."/>
            <person name="Coyne R.S."/>
            <person name="Wu M."/>
            <person name="Wu D."/>
            <person name="Thiagarajan M."/>
            <person name="Wortman J.R."/>
            <person name="Badger J.H."/>
            <person name="Ren Q."/>
            <person name="Amedeo P."/>
            <person name="Jones K.M."/>
            <person name="Tallon L.J."/>
            <person name="Delcher A.L."/>
            <person name="Salzberg S.L."/>
            <person name="Silva J.C."/>
            <person name="Haas B.J."/>
            <person name="Majoros W.H."/>
            <person name="Farzad M."/>
            <person name="Carlton J.M."/>
            <person name="Smith R.K. Jr."/>
            <person name="Garg J."/>
            <person name="Pearlman R.E."/>
            <person name="Karrer K.M."/>
            <person name="Sun L."/>
            <person name="Manning G."/>
            <person name="Elde N.C."/>
            <person name="Turkewitz A.P."/>
            <person name="Asai D.J."/>
            <person name="Wilkes D.E."/>
            <person name="Wang Y."/>
            <person name="Cai H."/>
            <person name="Collins K."/>
            <person name="Stewart B.A."/>
            <person name="Lee S.R."/>
            <person name="Wilamowska K."/>
            <person name="Weinberg Z."/>
            <person name="Ruzzo W.L."/>
            <person name="Wloga D."/>
            <person name="Gaertig J."/>
            <person name="Frankel J."/>
            <person name="Tsao C.-C."/>
            <person name="Gorovsky M.A."/>
            <person name="Keeling P.J."/>
            <person name="Waller R.F."/>
            <person name="Patron N.J."/>
            <person name="Cherry J.M."/>
            <person name="Stover N.A."/>
            <person name="Krieger C.J."/>
            <person name="del Toro C."/>
            <person name="Ryder H.F."/>
            <person name="Williamson S.C."/>
            <person name="Barbeau R.A."/>
            <person name="Hamilton E.P."/>
            <person name="Orias E."/>
        </authorList>
    </citation>
    <scope>NUCLEOTIDE SEQUENCE [LARGE SCALE GENOMIC DNA]</scope>
    <source>
        <strain evidence="3">SB210</strain>
    </source>
</reference>
<dbReference type="KEGG" id="tet:TTHERM_000392688"/>
<protein>
    <submittedName>
        <fullName evidence="2">Transmembrane protein, putative</fullName>
    </submittedName>
</protein>
<feature type="transmembrane region" description="Helical" evidence="1">
    <location>
        <begin position="33"/>
        <end position="50"/>
    </location>
</feature>
<evidence type="ECO:0000313" key="2">
    <source>
        <dbReference type="EMBL" id="EWS75495.1"/>
    </source>
</evidence>
<dbReference type="EMBL" id="GG662770">
    <property type="protein sequence ID" value="EWS75495.1"/>
    <property type="molecule type" value="Genomic_DNA"/>
</dbReference>
<name>W7X7Y3_TETTS</name>
<dbReference type="Proteomes" id="UP000009168">
    <property type="component" value="Unassembled WGS sequence"/>
</dbReference>
<evidence type="ECO:0000256" key="1">
    <source>
        <dbReference type="SAM" id="Phobius"/>
    </source>
</evidence>
<feature type="transmembrane region" description="Helical" evidence="1">
    <location>
        <begin position="6"/>
        <end position="26"/>
    </location>
</feature>
<dbReference type="AlphaFoldDB" id="W7X7Y3"/>
<keyword evidence="1" id="KW-0472">Membrane</keyword>
<organism evidence="2 3">
    <name type="scientific">Tetrahymena thermophila (strain SB210)</name>
    <dbReference type="NCBI Taxonomy" id="312017"/>
    <lineage>
        <taxon>Eukaryota</taxon>
        <taxon>Sar</taxon>
        <taxon>Alveolata</taxon>
        <taxon>Ciliophora</taxon>
        <taxon>Intramacronucleata</taxon>
        <taxon>Oligohymenophorea</taxon>
        <taxon>Hymenostomatida</taxon>
        <taxon>Tetrahymenina</taxon>
        <taxon>Tetrahymenidae</taxon>
        <taxon>Tetrahymena</taxon>
    </lineage>
</organism>
<proteinExistence type="predicted"/>
<sequence>MFNIIYIQAVHAFSIGLFHFFILYSFNRRIIEMFYLSTSPFISVAFLQSYLSSYSFLELNSLNHLSILVIFHYFNHLIYQKMINLQYLNAQSYSSDLLSSSLSQIPFLPILISSQIKYLANFHPQEFVLSSQLQKINYYYQI</sequence>
<accession>W7X7Y3</accession>
<feature type="transmembrane region" description="Helical" evidence="1">
    <location>
        <begin position="62"/>
        <end position="79"/>
    </location>
</feature>
<gene>
    <name evidence="2" type="ORF">TTHERM_000392688</name>
</gene>
<evidence type="ECO:0000313" key="3">
    <source>
        <dbReference type="Proteomes" id="UP000009168"/>
    </source>
</evidence>
<keyword evidence="1 2" id="KW-0812">Transmembrane</keyword>
<dbReference type="InParanoid" id="W7X7Y3"/>
<dbReference type="RefSeq" id="XP_012651964.1">
    <property type="nucleotide sequence ID" value="XM_012796510.1"/>
</dbReference>
<keyword evidence="3" id="KW-1185">Reference proteome</keyword>
<keyword evidence="1" id="KW-1133">Transmembrane helix</keyword>
<dbReference type="GeneID" id="24438720"/>